<dbReference type="PANTHER" id="PTHR40624:SF1">
    <property type="entry name" value="BIOSYNTHESIS MONOOXYGENASE, PUTATIVE (AFU_ORTHOLOGUE AFUA_1G12025)-RELATED"/>
    <property type="match status" value="1"/>
</dbReference>
<dbReference type="PANTHER" id="PTHR40624">
    <property type="entry name" value="BIOSYNTHESIS MONOOXYGENASE, PUTATIVE (AFU_ORTHOLOGUE AFUA_1G12025)-RELATED"/>
    <property type="match status" value="1"/>
</dbReference>
<dbReference type="OMA" id="VAIMYPK"/>
<gene>
    <name evidence="2" type="ORF">W97_01618</name>
</gene>
<evidence type="ECO:0000313" key="3">
    <source>
        <dbReference type="Proteomes" id="UP000016924"/>
    </source>
</evidence>
<dbReference type="RefSeq" id="XP_007777713.1">
    <property type="nucleotide sequence ID" value="XM_007779523.1"/>
</dbReference>
<proteinExistence type="predicted"/>
<dbReference type="Gene3D" id="3.30.70.100">
    <property type="match status" value="1"/>
</dbReference>
<dbReference type="Pfam" id="PF03992">
    <property type="entry name" value="ABM"/>
    <property type="match status" value="1"/>
</dbReference>
<feature type="domain" description="ABM" evidence="1">
    <location>
        <begin position="4"/>
        <end position="95"/>
    </location>
</feature>
<dbReference type="InterPro" id="IPR011008">
    <property type="entry name" value="Dimeric_a/b-barrel"/>
</dbReference>
<dbReference type="InterPro" id="IPR007138">
    <property type="entry name" value="ABM_dom"/>
</dbReference>
<sequence length="106" mass="12079">MSEVVVVAVITPKEGKADRVEELLRNLADYVHKNEENTLRYHLHKETKKDTPEFVMIETYKNSEAFEAHKKSDFFGDLGKKFGDENLLAKPLCILELDPIAGFAGR</sequence>
<dbReference type="SUPFAM" id="SSF54909">
    <property type="entry name" value="Dimeric alpha+beta barrel"/>
    <property type="match status" value="1"/>
</dbReference>
<name>R7YL70_CONA1</name>
<dbReference type="OrthoDB" id="10011777at2759"/>
<organism evidence="2 3">
    <name type="scientific">Coniosporium apollinis (strain CBS 100218)</name>
    <name type="common">Rock-inhabiting black yeast</name>
    <dbReference type="NCBI Taxonomy" id="1168221"/>
    <lineage>
        <taxon>Eukaryota</taxon>
        <taxon>Fungi</taxon>
        <taxon>Dikarya</taxon>
        <taxon>Ascomycota</taxon>
        <taxon>Pezizomycotina</taxon>
        <taxon>Dothideomycetes</taxon>
        <taxon>Dothideomycetes incertae sedis</taxon>
        <taxon>Coniosporium</taxon>
    </lineage>
</organism>
<dbReference type="HOGENOM" id="CLU_131496_9_2_1"/>
<dbReference type="Proteomes" id="UP000016924">
    <property type="component" value="Unassembled WGS sequence"/>
</dbReference>
<accession>R7YL70</accession>
<evidence type="ECO:0000259" key="1">
    <source>
        <dbReference type="PROSITE" id="PS51725"/>
    </source>
</evidence>
<evidence type="ECO:0000313" key="2">
    <source>
        <dbReference type="EMBL" id="EON62396.1"/>
    </source>
</evidence>
<keyword evidence="3" id="KW-1185">Reference proteome</keyword>
<dbReference type="AlphaFoldDB" id="R7YL70"/>
<dbReference type="PROSITE" id="PS51725">
    <property type="entry name" value="ABM"/>
    <property type="match status" value="1"/>
</dbReference>
<reference evidence="3" key="1">
    <citation type="submission" date="2012-06" db="EMBL/GenBank/DDBJ databases">
        <title>The genome sequence of Coniosporium apollinis CBS 100218.</title>
        <authorList>
            <consortium name="The Broad Institute Genome Sequencing Platform"/>
            <person name="Cuomo C."/>
            <person name="Gorbushina A."/>
            <person name="Noack S."/>
            <person name="Walker B."/>
            <person name="Young S.K."/>
            <person name="Zeng Q."/>
            <person name="Gargeya S."/>
            <person name="Fitzgerald M."/>
            <person name="Haas B."/>
            <person name="Abouelleil A."/>
            <person name="Alvarado L."/>
            <person name="Arachchi H.M."/>
            <person name="Berlin A.M."/>
            <person name="Chapman S.B."/>
            <person name="Goldberg J."/>
            <person name="Griggs A."/>
            <person name="Gujja S."/>
            <person name="Hansen M."/>
            <person name="Howarth C."/>
            <person name="Imamovic A."/>
            <person name="Larimer J."/>
            <person name="McCowan C."/>
            <person name="Montmayeur A."/>
            <person name="Murphy C."/>
            <person name="Neiman D."/>
            <person name="Pearson M."/>
            <person name="Priest M."/>
            <person name="Roberts A."/>
            <person name="Saif S."/>
            <person name="Shea T."/>
            <person name="Sisk P."/>
            <person name="Sykes S."/>
            <person name="Wortman J."/>
            <person name="Nusbaum C."/>
            <person name="Birren B."/>
        </authorList>
    </citation>
    <scope>NUCLEOTIDE SEQUENCE [LARGE SCALE GENOMIC DNA]</scope>
    <source>
        <strain evidence="3">CBS 100218</strain>
    </source>
</reference>
<dbReference type="EMBL" id="JH767558">
    <property type="protein sequence ID" value="EON62396.1"/>
    <property type="molecule type" value="Genomic_DNA"/>
</dbReference>
<protein>
    <recommendedName>
        <fullName evidence="1">ABM domain-containing protein</fullName>
    </recommendedName>
</protein>
<dbReference type="eggNOG" id="ENOG502RHBG">
    <property type="taxonomic scope" value="Eukaryota"/>
</dbReference>
<dbReference type="GeneID" id="19898929"/>